<dbReference type="Proteomes" id="UP000199515">
    <property type="component" value="Unassembled WGS sequence"/>
</dbReference>
<sequence>MNVSATDLVGELKLLRKGRGISVVQLGPRVGEAMRAAFGITGSDDTAEIRRKLTESLVGLAGSLPDDLRTAALAAFGLHEQARHPFLQARVGWVAKALDRDERTARRRIDEGIQRIAELAVSAQNGQSEPAYPSRSWHTEELRVALALDQQVPEVFEVRRVVADADDIEELDLAVTLTNAGKRRETMVGNDLEVDVFYGGRLAEPVMESSERFGLMLRLPKPLARRARHDIALRFRAKLRHPHYVCVPRHPVDLFDLHVKFPRSVPGAIVKLENVFQDDARDPAARGERLTANESGEVHVQFRNLAPGFAYGVRWEPADVS</sequence>
<organism evidence="1 2">
    <name type="scientific">Amycolatopsis xylanica</name>
    <dbReference type="NCBI Taxonomy" id="589385"/>
    <lineage>
        <taxon>Bacteria</taxon>
        <taxon>Bacillati</taxon>
        <taxon>Actinomycetota</taxon>
        <taxon>Actinomycetes</taxon>
        <taxon>Pseudonocardiales</taxon>
        <taxon>Pseudonocardiaceae</taxon>
        <taxon>Amycolatopsis</taxon>
    </lineage>
</organism>
<proteinExistence type="predicted"/>
<dbReference type="EMBL" id="FNON01000001">
    <property type="protein sequence ID" value="SDW33689.1"/>
    <property type="molecule type" value="Genomic_DNA"/>
</dbReference>
<protein>
    <submittedName>
        <fullName evidence="1">Uncharacterized protein</fullName>
    </submittedName>
</protein>
<accession>A0A1H2SRJ7</accession>
<evidence type="ECO:0000313" key="1">
    <source>
        <dbReference type="EMBL" id="SDW33689.1"/>
    </source>
</evidence>
<dbReference type="AlphaFoldDB" id="A0A1H2SRJ7"/>
<gene>
    <name evidence="1" type="ORF">SAMN05421504_101301</name>
</gene>
<name>A0A1H2SRJ7_9PSEU</name>
<keyword evidence="2" id="KW-1185">Reference proteome</keyword>
<reference evidence="1 2" key="1">
    <citation type="submission" date="2016-10" db="EMBL/GenBank/DDBJ databases">
        <authorList>
            <person name="de Groot N.N."/>
        </authorList>
    </citation>
    <scope>NUCLEOTIDE SEQUENCE [LARGE SCALE GENOMIC DNA]</scope>
    <source>
        <strain evidence="1 2">CPCC 202699</strain>
    </source>
</reference>
<evidence type="ECO:0000313" key="2">
    <source>
        <dbReference type="Proteomes" id="UP000199515"/>
    </source>
</evidence>